<organism evidence="2 3">
    <name type="scientific">Lophiotrema nucula</name>
    <dbReference type="NCBI Taxonomy" id="690887"/>
    <lineage>
        <taxon>Eukaryota</taxon>
        <taxon>Fungi</taxon>
        <taxon>Dikarya</taxon>
        <taxon>Ascomycota</taxon>
        <taxon>Pezizomycotina</taxon>
        <taxon>Dothideomycetes</taxon>
        <taxon>Pleosporomycetidae</taxon>
        <taxon>Pleosporales</taxon>
        <taxon>Lophiotremataceae</taxon>
        <taxon>Lophiotrema</taxon>
    </lineage>
</organism>
<evidence type="ECO:0000256" key="1">
    <source>
        <dbReference type="SAM" id="SignalP"/>
    </source>
</evidence>
<reference evidence="2" key="1">
    <citation type="journal article" date="2020" name="Stud. Mycol.">
        <title>101 Dothideomycetes genomes: a test case for predicting lifestyles and emergence of pathogens.</title>
        <authorList>
            <person name="Haridas S."/>
            <person name="Albert R."/>
            <person name="Binder M."/>
            <person name="Bloem J."/>
            <person name="Labutti K."/>
            <person name="Salamov A."/>
            <person name="Andreopoulos B."/>
            <person name="Baker S."/>
            <person name="Barry K."/>
            <person name="Bills G."/>
            <person name="Bluhm B."/>
            <person name="Cannon C."/>
            <person name="Castanera R."/>
            <person name="Culley D."/>
            <person name="Daum C."/>
            <person name="Ezra D."/>
            <person name="Gonzalez J."/>
            <person name="Henrissat B."/>
            <person name="Kuo A."/>
            <person name="Liang C."/>
            <person name="Lipzen A."/>
            <person name="Lutzoni F."/>
            <person name="Magnuson J."/>
            <person name="Mondo S."/>
            <person name="Nolan M."/>
            <person name="Ohm R."/>
            <person name="Pangilinan J."/>
            <person name="Park H.-J."/>
            <person name="Ramirez L."/>
            <person name="Alfaro M."/>
            <person name="Sun H."/>
            <person name="Tritt A."/>
            <person name="Yoshinaga Y."/>
            <person name="Zwiers L.-H."/>
            <person name="Turgeon B."/>
            <person name="Goodwin S."/>
            <person name="Spatafora J."/>
            <person name="Crous P."/>
            <person name="Grigoriev I."/>
        </authorList>
    </citation>
    <scope>NUCLEOTIDE SEQUENCE</scope>
    <source>
        <strain evidence="2">CBS 627.86</strain>
    </source>
</reference>
<dbReference type="Proteomes" id="UP000799770">
    <property type="component" value="Unassembled WGS sequence"/>
</dbReference>
<protein>
    <submittedName>
        <fullName evidence="2">Uncharacterized protein</fullName>
    </submittedName>
</protein>
<name>A0A6A5ZI62_9PLEO</name>
<proteinExistence type="predicted"/>
<evidence type="ECO:0000313" key="3">
    <source>
        <dbReference type="Proteomes" id="UP000799770"/>
    </source>
</evidence>
<feature type="chain" id="PRO_5025613115" evidence="1">
    <location>
        <begin position="22"/>
        <end position="204"/>
    </location>
</feature>
<dbReference type="EMBL" id="ML977317">
    <property type="protein sequence ID" value="KAF2118098.1"/>
    <property type="molecule type" value="Genomic_DNA"/>
</dbReference>
<accession>A0A6A5ZI62</accession>
<dbReference type="AlphaFoldDB" id="A0A6A5ZI62"/>
<sequence length="204" mass="23369">MKLFFLLSFLAYATLIATAIAFPPPPPNTTQPDPSVTSPISLGPNGNFPMSGHTGAANYAHGTCHLHMVIDSKCCQQWSVGEKPKHHTYAWFSYIRDANENSISEVDQYIGKWYMQTARCGGLEDGDLWYMEDFPLSYKWYEWQDKSDGSYHMKMTFSFNGVEWDEDTPKNGAHCNRGDWTAGNVCGRKHPWDRYHDMDCWFPC</sequence>
<evidence type="ECO:0000313" key="2">
    <source>
        <dbReference type="EMBL" id="KAF2118098.1"/>
    </source>
</evidence>
<keyword evidence="1" id="KW-0732">Signal</keyword>
<keyword evidence="3" id="KW-1185">Reference proteome</keyword>
<gene>
    <name evidence="2" type="ORF">BDV96DRAFT_643356</name>
</gene>
<feature type="signal peptide" evidence="1">
    <location>
        <begin position="1"/>
        <end position="21"/>
    </location>
</feature>